<name>A0AAE3K5L5_9EURY</name>
<dbReference type="GO" id="GO:0006355">
    <property type="term" value="P:regulation of DNA-templated transcription"/>
    <property type="evidence" value="ECO:0007669"/>
    <property type="project" value="InterPro"/>
</dbReference>
<gene>
    <name evidence="2" type="ORF">AArcSt11_07375</name>
</gene>
<dbReference type="InterPro" id="IPR036388">
    <property type="entry name" value="WH-like_DNA-bd_sf"/>
</dbReference>
<dbReference type="GO" id="GO:0003677">
    <property type="term" value="F:DNA binding"/>
    <property type="evidence" value="ECO:0007669"/>
    <property type="project" value="InterPro"/>
</dbReference>
<dbReference type="Gene3D" id="1.10.10.10">
    <property type="entry name" value="Winged helix-like DNA-binding domain superfamily/Winged helix DNA-binding domain"/>
    <property type="match status" value="1"/>
</dbReference>
<sequence>MSGNTERDERGQFESELEPEDIMSYFAEGRPFHTAQEVADRFDIDRSTAYRRLSRLDNDGHLEKVSLGSRTVVWWYTADTATAPDEVESDDPLFAAPTFTVDDPVDEDEIDDVLYGEIEG</sequence>
<dbReference type="InterPro" id="IPR036390">
    <property type="entry name" value="WH_DNA-bd_sf"/>
</dbReference>
<dbReference type="RefSeq" id="WP_250595937.1">
    <property type="nucleotide sequence ID" value="NZ_JAKRVY010000003.1"/>
</dbReference>
<proteinExistence type="predicted"/>
<dbReference type="InterPro" id="IPR005471">
    <property type="entry name" value="Tscrpt_reg_IclR_N"/>
</dbReference>
<reference evidence="2 3" key="1">
    <citation type="journal article" date="2022" name="Syst. Appl. Microbiol.">
        <title>Natronocalculus amylovorans gen. nov., sp. nov., and Natranaeroarchaeum aerophilus sp. nov., dominant culturable amylolytic natronoarchaea from hypersaline soda lakes in southwestern Siberia.</title>
        <authorList>
            <person name="Sorokin D.Y."/>
            <person name="Elcheninov A.G."/>
            <person name="Khizhniak T.V."/>
            <person name="Koenen M."/>
            <person name="Bale N.J."/>
            <person name="Damste J.S.S."/>
            <person name="Kublanov I.V."/>
        </authorList>
    </citation>
    <scope>NUCLEOTIDE SEQUENCE [LARGE SCALE GENOMIC DNA]</scope>
    <source>
        <strain evidence="2 3">AArc-St1-1</strain>
    </source>
</reference>
<protein>
    <submittedName>
        <fullName evidence="2">Helix-turn-helix domain-containing protein</fullName>
    </submittedName>
</protein>
<evidence type="ECO:0000313" key="2">
    <source>
        <dbReference type="EMBL" id="MCL9813475.1"/>
    </source>
</evidence>
<keyword evidence="3" id="KW-1185">Reference proteome</keyword>
<dbReference type="EMBL" id="JAKRVY010000003">
    <property type="protein sequence ID" value="MCL9813475.1"/>
    <property type="molecule type" value="Genomic_DNA"/>
</dbReference>
<evidence type="ECO:0000259" key="1">
    <source>
        <dbReference type="Pfam" id="PF09339"/>
    </source>
</evidence>
<comment type="caution">
    <text evidence="2">The sequence shown here is derived from an EMBL/GenBank/DDBJ whole genome shotgun (WGS) entry which is preliminary data.</text>
</comment>
<evidence type="ECO:0000313" key="3">
    <source>
        <dbReference type="Proteomes" id="UP001202674"/>
    </source>
</evidence>
<dbReference type="Proteomes" id="UP001202674">
    <property type="component" value="Unassembled WGS sequence"/>
</dbReference>
<dbReference type="SUPFAM" id="SSF46785">
    <property type="entry name" value="Winged helix' DNA-binding domain"/>
    <property type="match status" value="1"/>
</dbReference>
<dbReference type="Pfam" id="PF09339">
    <property type="entry name" value="HTH_IclR"/>
    <property type="match status" value="1"/>
</dbReference>
<feature type="domain" description="HTH iclR-type" evidence="1">
    <location>
        <begin position="21"/>
        <end position="64"/>
    </location>
</feature>
<dbReference type="AlphaFoldDB" id="A0AAE3K5L5"/>
<organism evidence="2 3">
    <name type="scientific">Natranaeroarchaeum aerophilus</name>
    <dbReference type="NCBI Taxonomy" id="2917711"/>
    <lineage>
        <taxon>Archaea</taxon>
        <taxon>Methanobacteriati</taxon>
        <taxon>Methanobacteriota</taxon>
        <taxon>Stenosarchaea group</taxon>
        <taxon>Halobacteria</taxon>
        <taxon>Halobacteriales</taxon>
        <taxon>Natronoarchaeaceae</taxon>
        <taxon>Natranaeroarchaeum</taxon>
    </lineage>
</organism>
<accession>A0AAE3K5L5</accession>